<dbReference type="InterPro" id="IPR040521">
    <property type="entry name" value="KDZ"/>
</dbReference>
<dbReference type="OrthoDB" id="3261436at2759"/>
<evidence type="ECO:0000313" key="3">
    <source>
        <dbReference type="EMBL" id="KAF6750496.1"/>
    </source>
</evidence>
<dbReference type="EMBL" id="JACGCI010000056">
    <property type="protein sequence ID" value="KAF6750496.1"/>
    <property type="molecule type" value="Genomic_DNA"/>
</dbReference>
<dbReference type="PANTHER" id="PTHR33096:SF1">
    <property type="entry name" value="CXC1-LIKE CYSTEINE CLUSTER ASSOCIATED WITH KDZ TRANSPOSASES DOMAIN-CONTAINING PROTEIN"/>
    <property type="match status" value="1"/>
</dbReference>
<dbReference type="PANTHER" id="PTHR33096">
    <property type="entry name" value="CXC2 DOMAIN-CONTAINING PROTEIN"/>
    <property type="match status" value="1"/>
</dbReference>
<reference evidence="3 4" key="1">
    <citation type="submission" date="2020-07" db="EMBL/GenBank/DDBJ databases">
        <title>Comparative genomics of pyrophilous fungi reveals a link between fire events and developmental genes.</title>
        <authorList>
            <consortium name="DOE Joint Genome Institute"/>
            <person name="Steindorff A.S."/>
            <person name="Carver A."/>
            <person name="Calhoun S."/>
            <person name="Stillman K."/>
            <person name="Liu H."/>
            <person name="Lipzen A."/>
            <person name="Pangilinan J."/>
            <person name="Labutti K."/>
            <person name="Bruns T.D."/>
            <person name="Grigoriev I.V."/>
        </authorList>
    </citation>
    <scope>NUCLEOTIDE SEQUENCE [LARGE SCALE GENOMIC DNA]</scope>
    <source>
        <strain evidence="3 4">CBS 144469</strain>
    </source>
</reference>
<dbReference type="AlphaFoldDB" id="A0A8H6HRJ5"/>
<feature type="domain" description="CxC2-like cysteine cluster KDZ transposase-associated" evidence="2">
    <location>
        <begin position="188"/>
        <end position="296"/>
    </location>
</feature>
<dbReference type="CDD" id="cd19757">
    <property type="entry name" value="Bbox1"/>
    <property type="match status" value="1"/>
</dbReference>
<evidence type="ECO:0000313" key="4">
    <source>
        <dbReference type="Proteomes" id="UP000521943"/>
    </source>
</evidence>
<proteinExistence type="predicted"/>
<accession>A0A8H6HRJ5</accession>
<feature type="region of interest" description="Disordered" evidence="1">
    <location>
        <begin position="884"/>
        <end position="910"/>
    </location>
</feature>
<evidence type="ECO:0000259" key="2">
    <source>
        <dbReference type="Pfam" id="PF18803"/>
    </source>
</evidence>
<name>A0A8H6HRJ5_9AGAR</name>
<protein>
    <recommendedName>
        <fullName evidence="2">CxC2-like cysteine cluster KDZ transposase-associated domain-containing protein</fullName>
    </recommendedName>
</protein>
<dbReference type="Proteomes" id="UP000521943">
    <property type="component" value="Unassembled WGS sequence"/>
</dbReference>
<comment type="caution">
    <text evidence="3">The sequence shown here is derived from an EMBL/GenBank/DDBJ whole genome shotgun (WGS) entry which is preliminary data.</text>
</comment>
<gene>
    <name evidence="3" type="ORF">DFP72DRAFT_991595</name>
</gene>
<feature type="region of interest" description="Disordered" evidence="1">
    <location>
        <begin position="104"/>
        <end position="133"/>
    </location>
</feature>
<keyword evidence="4" id="KW-1185">Reference proteome</keyword>
<evidence type="ECO:0000256" key="1">
    <source>
        <dbReference type="SAM" id="MobiDB-lite"/>
    </source>
</evidence>
<dbReference type="Pfam" id="PF18803">
    <property type="entry name" value="CxC2"/>
    <property type="match status" value="1"/>
</dbReference>
<sequence length="1025" mass="115552">MPKDGGKSKKPKIKMSIYTPTTLDAPLAPDEHVSSSSRSLQTVKLKTLASGGFKVATRAAPSGICAPDVAINDSRTTEEILASWAETREDNGWDQAYFDSFFEKDLPPPTQDPESEGERDTRRPAGQGGRGIRSSDMCPCDKRNAEYRCMGCDNVHMLCEECMRESHLHLPLHRIQRWNGHFFVRVPLKSLGLRIQLGHAPGEICPKPDTAWGDDFVIIDVDGVHTLGVDYCTCGASTMNQVDQLLERRLYPATTVNPKSAATFRVLEVFEILQYESKVSPFELYNTISRLTDNTGIVEVKDRYPSFLRMVHEWRHLKLLKRMMRGHDPIRSAGETKEGECALLCPPCPHPGINMPDGWEDEPEETRYIHALNLALDACFRLKRKDVSTDKADPGLSKGYSYFVEDSKFGKFLDQHKDEVEPKSTCSRHDAVNLADVSPGQGYAATGVATVECARHNMKRPSAVCDLQKGERLVVLALGILHTFYISYDIACQWSKYLMERIAKIDPKSPILQSGSKSRFLVPKFHLPAHIAPCQTKFAFMFTPGAGLGDGEAPERGWGEANPLAPSTREMGPGTRRDTLDFNFGDYNWRKIIDLGSSLGKKMDTALSKVAENTIAHAELEDTLDAATVKGWTELMVAWERDPTNSPNPFEMTVALPTQTAVRRALADEEAEAIAAGKDMSLSPDVSPSVLISRGIDIESDQRALKTEMKQTWTHSRDRELTRVQLRSNALIRRIEAWYGILQLYIPGTILLCQKATGPKSVPPYELQVWLPSQIGTKTPVDPKLVEIEFKLRVAQAEEALTSLRRCLQRRVTVYDLKKRWLRGQAPNTKALNLLGNIEAQIGAARDEYRQAREALLSLGRMMGKVGLEGFYLPLQDNDIRAMSAPDIDERPEETMTSKQKEKAKRRTHETQRTVSWIWRHSSAADDNHTEYEAEMIKVEWAKSRARAARYHEEIKIVREEMKRTLRTDQRYAEGLQAYAKRQGAICLGLRRKFEHIARGRRCEVSGWCSPIQSLKRRVYVKLLN</sequence>
<feature type="region of interest" description="Disordered" evidence="1">
    <location>
        <begin position="1"/>
        <end position="41"/>
    </location>
</feature>
<organism evidence="3 4">
    <name type="scientific">Ephemerocybe angulata</name>
    <dbReference type="NCBI Taxonomy" id="980116"/>
    <lineage>
        <taxon>Eukaryota</taxon>
        <taxon>Fungi</taxon>
        <taxon>Dikarya</taxon>
        <taxon>Basidiomycota</taxon>
        <taxon>Agaricomycotina</taxon>
        <taxon>Agaricomycetes</taxon>
        <taxon>Agaricomycetidae</taxon>
        <taxon>Agaricales</taxon>
        <taxon>Agaricineae</taxon>
        <taxon>Psathyrellaceae</taxon>
        <taxon>Ephemerocybe</taxon>
    </lineage>
</organism>
<dbReference type="InterPro" id="IPR041457">
    <property type="entry name" value="CxC2_KDZ-assoc"/>
</dbReference>
<dbReference type="Pfam" id="PF18758">
    <property type="entry name" value="KDZ"/>
    <property type="match status" value="1"/>
</dbReference>